<sequence length="33" mass="3831">MDLADLMHLQCFGSVLLLSIVINEGYFDEFIHF</sequence>
<evidence type="ECO:0000313" key="1">
    <source>
        <dbReference type="EMBL" id="STC90303.1"/>
    </source>
</evidence>
<reference evidence="1 2" key="1">
    <citation type="submission" date="2018-06" db="EMBL/GenBank/DDBJ databases">
        <authorList>
            <consortium name="Pathogen Informatics"/>
            <person name="Doyle S."/>
        </authorList>
    </citation>
    <scope>NUCLEOTIDE SEQUENCE [LARGE SCALE GENOMIC DNA]</scope>
    <source>
        <strain evidence="1 2">NCTC12121</strain>
    </source>
</reference>
<protein>
    <submittedName>
        <fullName evidence="1">Uncharacterized protein</fullName>
    </submittedName>
</protein>
<proteinExistence type="predicted"/>
<name>A0A376DJ73_9GAMM</name>
<dbReference type="EMBL" id="UFXZ01000001">
    <property type="protein sequence ID" value="STC90303.1"/>
    <property type="molecule type" value="Genomic_DNA"/>
</dbReference>
<dbReference type="AlphaFoldDB" id="A0A376DJ73"/>
<dbReference type="Proteomes" id="UP000255248">
    <property type="component" value="Unassembled WGS sequence"/>
</dbReference>
<gene>
    <name evidence="1" type="ORF">NCTC12121_02552</name>
</gene>
<evidence type="ECO:0000313" key="2">
    <source>
        <dbReference type="Proteomes" id="UP000255248"/>
    </source>
</evidence>
<accession>A0A376DJ73</accession>
<organism evidence="1 2">
    <name type="scientific">Edwardsiella hoshinae</name>
    <dbReference type="NCBI Taxonomy" id="93378"/>
    <lineage>
        <taxon>Bacteria</taxon>
        <taxon>Pseudomonadati</taxon>
        <taxon>Pseudomonadota</taxon>
        <taxon>Gammaproteobacteria</taxon>
        <taxon>Enterobacterales</taxon>
        <taxon>Hafniaceae</taxon>
        <taxon>Edwardsiella</taxon>
    </lineage>
</organism>